<protein>
    <recommendedName>
        <fullName evidence="2">1-phosphatidylinositol 4-kinase</fullName>
        <ecNumber evidence="2">2.7.1.67</ecNumber>
    </recommendedName>
</protein>
<evidence type="ECO:0000256" key="2">
    <source>
        <dbReference type="ARBA" id="ARBA00012169"/>
    </source>
</evidence>
<comment type="caution">
    <text evidence="4">The sequence shown here is derived from an EMBL/GenBank/DDBJ whole genome shotgun (WGS) entry which is preliminary data.</text>
</comment>
<evidence type="ECO:0000313" key="5">
    <source>
        <dbReference type="Proteomes" id="UP000485058"/>
    </source>
</evidence>
<keyword evidence="5" id="KW-1185">Reference proteome</keyword>
<evidence type="ECO:0000256" key="3">
    <source>
        <dbReference type="SAM" id="MobiDB-lite"/>
    </source>
</evidence>
<dbReference type="GO" id="GO:0005886">
    <property type="term" value="C:plasma membrane"/>
    <property type="evidence" value="ECO:0007669"/>
    <property type="project" value="TreeGrafter"/>
</dbReference>
<dbReference type="Gene3D" id="1.25.40.70">
    <property type="entry name" value="Phosphatidylinositol 3-kinase, accessory domain (PIK)"/>
    <property type="match status" value="1"/>
</dbReference>
<sequence>AGAQGLAATQRPAKLAYLLAVAQCETCRADSLPALAGVPCPLAQSLAYLQVTHSHSEDSGWYHLVARQAFNRHLAVIDGGSEGRMAEKCDVALRKLAITLIQHLVNTGVHTEGSTPQVAFFLPQLIQCLRGDLVAAVSQALLLMAAASDLFAHRLIWALMTEQRPPEEAFNPEVKRSGWQPPRDFGLWDVATSLAERVLAGLSPASRQYWDAEAGYFDKVTAISGILKKLDKDARRAKIASELATFRPERPDLYIPTNIDCRVLGHIPTSGTPMQSAAKVPILVAFQAEQQPDGQPVTSSTHHTAACLASVSASTQGQQPAAGEGSMAEGNGQQQGGATTATPGAARTVACIFKVSALAEELLTQLLSRHPPLYWDPSCLVALMAGSSPLVWKVVRSWVYSAALAAPMRTEALLHEIMAPDIMRQGGASSSVAQGQASALTGDIALARKQFFK</sequence>
<dbReference type="Proteomes" id="UP000485058">
    <property type="component" value="Unassembled WGS sequence"/>
</dbReference>
<feature type="non-terminal residue" evidence="4">
    <location>
        <position position="453"/>
    </location>
</feature>
<comment type="similarity">
    <text evidence="1">Belongs to the PI3/PI4-kinase family. Type III PI4K subfamily.</text>
</comment>
<dbReference type="InterPro" id="IPR016024">
    <property type="entry name" value="ARM-type_fold"/>
</dbReference>
<dbReference type="InterPro" id="IPR042236">
    <property type="entry name" value="PI3K_accessory_sf"/>
</dbReference>
<organism evidence="4 5">
    <name type="scientific">Haematococcus lacustris</name>
    <name type="common">Green alga</name>
    <name type="synonym">Haematococcus pluvialis</name>
    <dbReference type="NCBI Taxonomy" id="44745"/>
    <lineage>
        <taxon>Eukaryota</taxon>
        <taxon>Viridiplantae</taxon>
        <taxon>Chlorophyta</taxon>
        <taxon>core chlorophytes</taxon>
        <taxon>Chlorophyceae</taxon>
        <taxon>CS clade</taxon>
        <taxon>Chlamydomonadales</taxon>
        <taxon>Haematococcaceae</taxon>
        <taxon>Haematococcus</taxon>
    </lineage>
</organism>
<evidence type="ECO:0000313" key="4">
    <source>
        <dbReference type="EMBL" id="GFH25014.1"/>
    </source>
</evidence>
<dbReference type="SUPFAM" id="SSF48371">
    <property type="entry name" value="ARM repeat"/>
    <property type="match status" value="1"/>
</dbReference>
<dbReference type="GO" id="GO:0046854">
    <property type="term" value="P:phosphatidylinositol phosphate biosynthetic process"/>
    <property type="evidence" value="ECO:0007669"/>
    <property type="project" value="InterPro"/>
</dbReference>
<gene>
    <name evidence="4" type="ORF">HaLaN_22904</name>
</gene>
<dbReference type="Gene3D" id="3.30.1010.10">
    <property type="entry name" value="Phosphatidylinositol 3-kinase Catalytic Subunit, Chain A, domain 4"/>
    <property type="match status" value="1"/>
</dbReference>
<reference evidence="4 5" key="1">
    <citation type="submission" date="2020-02" db="EMBL/GenBank/DDBJ databases">
        <title>Draft genome sequence of Haematococcus lacustris strain NIES-144.</title>
        <authorList>
            <person name="Morimoto D."/>
            <person name="Nakagawa S."/>
            <person name="Yoshida T."/>
            <person name="Sawayama S."/>
        </authorList>
    </citation>
    <scope>NUCLEOTIDE SEQUENCE [LARGE SCALE GENOMIC DNA]</scope>
    <source>
        <strain evidence="4 5">NIES-144</strain>
    </source>
</reference>
<proteinExistence type="inferred from homology"/>
<dbReference type="PANTHER" id="PTHR10048">
    <property type="entry name" value="PHOSPHATIDYLINOSITOL KINASE"/>
    <property type="match status" value="1"/>
</dbReference>
<feature type="non-terminal residue" evidence="4">
    <location>
        <position position="1"/>
    </location>
</feature>
<dbReference type="EMBL" id="BLLF01002693">
    <property type="protein sequence ID" value="GFH25014.1"/>
    <property type="molecule type" value="Genomic_DNA"/>
</dbReference>
<name>A0A6A0A0V8_HAELA</name>
<accession>A0A6A0A0V8</accession>
<dbReference type="GO" id="GO:0004430">
    <property type="term" value="F:1-phosphatidylinositol 4-kinase activity"/>
    <property type="evidence" value="ECO:0007669"/>
    <property type="project" value="TreeGrafter"/>
</dbReference>
<feature type="compositionally biased region" description="Low complexity" evidence="3">
    <location>
        <begin position="328"/>
        <end position="341"/>
    </location>
</feature>
<dbReference type="GO" id="GO:0048015">
    <property type="term" value="P:phosphatidylinositol-mediated signaling"/>
    <property type="evidence" value="ECO:0007669"/>
    <property type="project" value="TreeGrafter"/>
</dbReference>
<evidence type="ECO:0000256" key="1">
    <source>
        <dbReference type="ARBA" id="ARBA00006209"/>
    </source>
</evidence>
<feature type="region of interest" description="Disordered" evidence="3">
    <location>
        <begin position="317"/>
        <end position="341"/>
    </location>
</feature>
<dbReference type="PANTHER" id="PTHR10048:SF15">
    <property type="entry name" value="PHOSPHATIDYLINOSITOL 4-KINASE ALPHA"/>
    <property type="match status" value="1"/>
</dbReference>
<dbReference type="AlphaFoldDB" id="A0A6A0A0V8"/>
<dbReference type="InterPro" id="IPR015433">
    <property type="entry name" value="PI3/4_kinase"/>
</dbReference>
<dbReference type="EC" id="2.7.1.67" evidence="2"/>
<dbReference type="GO" id="GO:0005737">
    <property type="term" value="C:cytoplasm"/>
    <property type="evidence" value="ECO:0007669"/>
    <property type="project" value="TreeGrafter"/>
</dbReference>